<evidence type="ECO:0000256" key="8">
    <source>
        <dbReference type="ARBA" id="ARBA00022989"/>
    </source>
</evidence>
<dbReference type="AlphaFoldDB" id="A0A9W8BG89"/>
<comment type="subcellular location">
    <subcellularLocation>
        <location evidence="1">Endoplasmic reticulum membrane</location>
        <topology evidence="1">Multi-pass membrane protein</topology>
    </subcellularLocation>
</comment>
<dbReference type="GO" id="GO:0004168">
    <property type="term" value="F:dolichol kinase activity"/>
    <property type="evidence" value="ECO:0007669"/>
    <property type="project" value="UniProtKB-EC"/>
</dbReference>
<evidence type="ECO:0000256" key="3">
    <source>
        <dbReference type="ARBA" id="ARBA00012132"/>
    </source>
</evidence>
<feature type="transmembrane region" description="Helical" evidence="10">
    <location>
        <begin position="353"/>
        <end position="369"/>
    </location>
</feature>
<dbReference type="GO" id="GO:0043048">
    <property type="term" value="P:dolichyl monophosphate biosynthetic process"/>
    <property type="evidence" value="ECO:0007669"/>
    <property type="project" value="TreeGrafter"/>
</dbReference>
<feature type="transmembrane region" description="Helical" evidence="10">
    <location>
        <begin position="122"/>
        <end position="140"/>
    </location>
</feature>
<accession>A0A9W8BG89</accession>
<proteinExistence type="inferred from homology"/>
<dbReference type="OrthoDB" id="377083at2759"/>
<feature type="transmembrane region" description="Helical" evidence="10">
    <location>
        <begin position="375"/>
        <end position="394"/>
    </location>
</feature>
<feature type="transmembrane region" description="Helical" evidence="10">
    <location>
        <begin position="273"/>
        <end position="293"/>
    </location>
</feature>
<keyword evidence="5 10" id="KW-0812">Transmembrane</keyword>
<evidence type="ECO:0000256" key="1">
    <source>
        <dbReference type="ARBA" id="ARBA00004477"/>
    </source>
</evidence>
<keyword evidence="8 10" id="KW-1133">Transmembrane helix</keyword>
<dbReference type="InterPro" id="IPR032974">
    <property type="entry name" value="Polypren_kinase"/>
</dbReference>
<comment type="similarity">
    <text evidence="2">Belongs to the polyprenol kinase family.</text>
</comment>
<evidence type="ECO:0000256" key="7">
    <source>
        <dbReference type="ARBA" id="ARBA00022824"/>
    </source>
</evidence>
<dbReference type="EMBL" id="JANBQF010000023">
    <property type="protein sequence ID" value="KAJ2007565.1"/>
    <property type="molecule type" value="Genomic_DNA"/>
</dbReference>
<keyword evidence="12" id="KW-1185">Reference proteome</keyword>
<feature type="transmembrane region" description="Helical" evidence="10">
    <location>
        <begin position="441"/>
        <end position="464"/>
    </location>
</feature>
<keyword evidence="4" id="KW-0808">Transferase</keyword>
<feature type="transmembrane region" description="Helical" evidence="10">
    <location>
        <begin position="53"/>
        <end position="71"/>
    </location>
</feature>
<gene>
    <name evidence="11" type="primary">SEC59</name>
    <name evidence="11" type="ORF">H4R26_000702</name>
</gene>
<keyword evidence="9 10" id="KW-0472">Membrane</keyword>
<protein>
    <recommendedName>
        <fullName evidence="3">dolichol kinase</fullName>
        <ecNumber evidence="3">2.7.1.108</ecNumber>
    </recommendedName>
</protein>
<dbReference type="PROSITE" id="PS51257">
    <property type="entry name" value="PROKAR_LIPOPROTEIN"/>
    <property type="match status" value="1"/>
</dbReference>
<evidence type="ECO:0000256" key="9">
    <source>
        <dbReference type="ARBA" id="ARBA00023136"/>
    </source>
</evidence>
<evidence type="ECO:0000256" key="2">
    <source>
        <dbReference type="ARBA" id="ARBA00010794"/>
    </source>
</evidence>
<feature type="transmembrane region" description="Helical" evidence="10">
    <location>
        <begin position="415"/>
        <end position="435"/>
    </location>
</feature>
<evidence type="ECO:0000256" key="6">
    <source>
        <dbReference type="ARBA" id="ARBA00022777"/>
    </source>
</evidence>
<sequence>MSELSSRARCRRLYYEACIPALLLVLLACSHGTPSVALVESGGAMQPTSSTALSAVAVGLAGVSLALRLDWTTDDAPLQGAAEFRPGADGGEVWGSLLVPLAVLASSAGAAKPVSAASARSYAVAAAASLAMAAAFTARVVAARTHGRAQRAGVWALWLAATCAVGRAGGPALGASAWAATAAAAAVGGLQHWLTRRAVTALPRSFTLGEAAAAAQGVVAAGVDLALVIASPAAHAGSPPVARLCAEAAVVCLPLAAHAAARVARGRRGWGGAAALGGAYAACGLLALALVAAGAGARGSWAPALPAWQATRAPAAVAAYWAALLAGAAFCASRGWARGAAASRLALHARRKAWHFLAALLFVPAHLAAPQLLRVALAGALAAFAGAESMRVLGAGPLAPAITEFVRRFADHRDAGPAVTAHFALLLGCALPAWLGGRSAVAALAGVVALGVADSAASLAGLCFGRTRWPASRKTAEGSAAFAASLLLAVAALRALTRDPAPLAGDVVLSLALAALEALTEQNDNAVVPLCMYALVHALPPLLAASPATRAVFAAGAAAAARLPEALEAARRRRAKAE</sequence>
<comment type="caution">
    <text evidence="11">The sequence shown here is derived from an EMBL/GenBank/DDBJ whole genome shotgun (WGS) entry which is preliminary data.</text>
</comment>
<keyword evidence="7" id="KW-0256">Endoplasmic reticulum</keyword>
<dbReference type="PANTHER" id="PTHR13205:SF15">
    <property type="entry name" value="DOLICHOL KINASE"/>
    <property type="match status" value="1"/>
</dbReference>
<evidence type="ECO:0000256" key="10">
    <source>
        <dbReference type="SAM" id="Phobius"/>
    </source>
</evidence>
<dbReference type="Proteomes" id="UP001150907">
    <property type="component" value="Unassembled WGS sequence"/>
</dbReference>
<evidence type="ECO:0000256" key="5">
    <source>
        <dbReference type="ARBA" id="ARBA00022692"/>
    </source>
</evidence>
<evidence type="ECO:0000313" key="12">
    <source>
        <dbReference type="Proteomes" id="UP001150907"/>
    </source>
</evidence>
<organism evidence="11 12">
    <name type="scientific">Coemansia thaxteri</name>
    <dbReference type="NCBI Taxonomy" id="2663907"/>
    <lineage>
        <taxon>Eukaryota</taxon>
        <taxon>Fungi</taxon>
        <taxon>Fungi incertae sedis</taxon>
        <taxon>Zoopagomycota</taxon>
        <taxon>Kickxellomycotina</taxon>
        <taxon>Kickxellomycetes</taxon>
        <taxon>Kickxellales</taxon>
        <taxon>Kickxellaceae</taxon>
        <taxon>Coemansia</taxon>
    </lineage>
</organism>
<dbReference type="EC" id="2.7.1.108" evidence="3"/>
<evidence type="ECO:0000256" key="4">
    <source>
        <dbReference type="ARBA" id="ARBA00022679"/>
    </source>
</evidence>
<feature type="transmembrane region" description="Helical" evidence="10">
    <location>
        <begin position="313"/>
        <end position="332"/>
    </location>
</feature>
<dbReference type="GO" id="GO:0005789">
    <property type="term" value="C:endoplasmic reticulum membrane"/>
    <property type="evidence" value="ECO:0007669"/>
    <property type="project" value="UniProtKB-SubCell"/>
</dbReference>
<reference evidence="11" key="1">
    <citation type="submission" date="2022-07" db="EMBL/GenBank/DDBJ databases">
        <title>Phylogenomic reconstructions and comparative analyses of Kickxellomycotina fungi.</title>
        <authorList>
            <person name="Reynolds N.K."/>
            <person name="Stajich J.E."/>
            <person name="Barry K."/>
            <person name="Grigoriev I.V."/>
            <person name="Crous P."/>
            <person name="Smith M.E."/>
        </authorList>
    </citation>
    <scope>NUCLEOTIDE SEQUENCE</scope>
    <source>
        <strain evidence="11">IMI 214461</strain>
    </source>
</reference>
<dbReference type="PANTHER" id="PTHR13205">
    <property type="entry name" value="TRANSMEMBRANE PROTEIN 15-RELATED"/>
    <property type="match status" value="1"/>
</dbReference>
<name>A0A9W8BG89_9FUNG</name>
<feature type="transmembrane region" description="Helical" evidence="10">
    <location>
        <begin position="92"/>
        <end position="110"/>
    </location>
</feature>
<keyword evidence="6 11" id="KW-0418">Kinase</keyword>
<evidence type="ECO:0000313" key="11">
    <source>
        <dbReference type="EMBL" id="KAJ2007565.1"/>
    </source>
</evidence>